<dbReference type="EMBL" id="PDXB01000134">
    <property type="protein sequence ID" value="RYN15525.1"/>
    <property type="molecule type" value="Genomic_DNA"/>
</dbReference>
<feature type="transmembrane region" description="Helical" evidence="1">
    <location>
        <begin position="233"/>
        <end position="255"/>
    </location>
</feature>
<evidence type="ECO:0000313" key="6">
    <source>
        <dbReference type="Proteomes" id="UP000292402"/>
    </source>
</evidence>
<proteinExistence type="predicted"/>
<dbReference type="EMBL" id="PDXF01000226">
    <property type="protein sequence ID" value="RYN82596.1"/>
    <property type="molecule type" value="Genomic_DNA"/>
</dbReference>
<evidence type="ECO:0000256" key="1">
    <source>
        <dbReference type="SAM" id="Phobius"/>
    </source>
</evidence>
<dbReference type="EMBL" id="PDXA01000122">
    <property type="protein sequence ID" value="RYN21335.1"/>
    <property type="molecule type" value="Genomic_DNA"/>
</dbReference>
<dbReference type="GO" id="GO:0051285">
    <property type="term" value="C:cell cortex of cell tip"/>
    <property type="evidence" value="ECO:0007669"/>
    <property type="project" value="TreeGrafter"/>
</dbReference>
<feature type="signal peptide" evidence="2">
    <location>
        <begin position="1"/>
        <end position="30"/>
    </location>
</feature>
<dbReference type="Proteomes" id="UP000292340">
    <property type="component" value="Unassembled WGS sequence"/>
</dbReference>
<evidence type="ECO:0008006" key="8">
    <source>
        <dbReference type="Google" id="ProtNLM"/>
    </source>
</evidence>
<dbReference type="OrthoDB" id="3682470at2759"/>
<dbReference type="InterPro" id="IPR052413">
    <property type="entry name" value="SUR7_domain"/>
</dbReference>
<dbReference type="GO" id="GO:0031505">
    <property type="term" value="P:fungal-type cell wall organization"/>
    <property type="evidence" value="ECO:0007669"/>
    <property type="project" value="TreeGrafter"/>
</dbReference>
<dbReference type="Proteomes" id="UP000292402">
    <property type="component" value="Unassembled WGS sequence"/>
</dbReference>
<reference evidence="4" key="3">
    <citation type="journal article" date="2019" name="J. ISSAAS">
        <title>Genomics, evolutionary history and diagnostics of the Alternaria alternata species group including apple and Asian pear pathotypes.</title>
        <authorList>
            <person name="Armitage A.D."/>
            <person name="Cockerton H.M."/>
            <person name="Sreenivasaprasad S."/>
            <person name="Woodhall J."/>
            <person name="Lane C."/>
            <person name="Harrison R.J."/>
            <person name="Clarkson J.P."/>
        </authorList>
    </citation>
    <scope>NUCLEOTIDE SEQUENCE</scope>
    <source>
        <strain evidence="4">FERA 1082</strain>
    </source>
</reference>
<gene>
    <name evidence="4" type="ORF">AA0114_g12948</name>
    <name evidence="3" type="ORF">AA0115_g13019</name>
    <name evidence="5" type="ORF">AA0119_g13383</name>
</gene>
<feature type="transmembrane region" description="Helical" evidence="1">
    <location>
        <begin position="159"/>
        <end position="182"/>
    </location>
</feature>
<organism evidence="4 6">
    <name type="scientific">Alternaria tenuissima</name>
    <dbReference type="NCBI Taxonomy" id="119927"/>
    <lineage>
        <taxon>Eukaryota</taxon>
        <taxon>Fungi</taxon>
        <taxon>Dikarya</taxon>
        <taxon>Ascomycota</taxon>
        <taxon>Pezizomycotina</taxon>
        <taxon>Dothideomycetes</taxon>
        <taxon>Pleosporomycetidae</taxon>
        <taxon>Pleosporales</taxon>
        <taxon>Pleosporineae</taxon>
        <taxon>Pleosporaceae</taxon>
        <taxon>Alternaria</taxon>
        <taxon>Alternaria sect. Alternaria</taxon>
        <taxon>Alternaria alternata complex</taxon>
    </lineage>
</organism>
<keyword evidence="1" id="KW-0812">Transmembrane</keyword>
<keyword evidence="7" id="KW-1185">Reference proteome</keyword>
<dbReference type="InterPro" id="IPR009571">
    <property type="entry name" value="SUR7/Rim9-like_fungi"/>
</dbReference>
<keyword evidence="1" id="KW-1133">Transmembrane helix</keyword>
<dbReference type="AlphaFoldDB" id="A0A4Q4LXL5"/>
<feature type="transmembrane region" description="Helical" evidence="1">
    <location>
        <begin position="189"/>
        <end position="213"/>
    </location>
</feature>
<dbReference type="GO" id="GO:0005886">
    <property type="term" value="C:plasma membrane"/>
    <property type="evidence" value="ECO:0007669"/>
    <property type="project" value="InterPro"/>
</dbReference>
<dbReference type="PANTHER" id="PTHR28019:SF3">
    <property type="entry name" value="INTEGRAL MEMBRANE PROTEIN (AFU_ORTHOLOGUE AFUA_6G07470)"/>
    <property type="match status" value="1"/>
</dbReference>
<keyword evidence="2" id="KW-0732">Signal</keyword>
<keyword evidence="1" id="KW-0472">Membrane</keyword>
<evidence type="ECO:0000313" key="7">
    <source>
        <dbReference type="Proteomes" id="UP000293195"/>
    </source>
</evidence>
<comment type="caution">
    <text evidence="4">The sequence shown here is derived from an EMBL/GenBank/DDBJ whole genome shotgun (WGS) entry which is preliminary data.</text>
</comment>
<evidence type="ECO:0000313" key="4">
    <source>
        <dbReference type="EMBL" id="RYN21335.1"/>
    </source>
</evidence>
<reference evidence="3" key="1">
    <citation type="submission" date="2017-10" db="EMBL/GenBank/DDBJ databases">
        <authorList>
            <person name="Armitage A.D."/>
            <person name="Barbara D.J."/>
            <person name="Woodhall J.W."/>
            <person name="Sreenivasaprasad S."/>
            <person name="Lane C.R."/>
            <person name="Clarkson J.P."/>
            <person name="Harrison R.J."/>
        </authorList>
    </citation>
    <scope>NUCLEOTIDE SEQUENCE</scope>
    <source>
        <strain evidence="3">FERA 1164</strain>
        <strain evidence="5">FERA 635</strain>
    </source>
</reference>
<evidence type="ECO:0000313" key="3">
    <source>
        <dbReference type="EMBL" id="RYN15525.1"/>
    </source>
</evidence>
<reference evidence="3 6" key="2">
    <citation type="journal article" date="2019" name="bioRxiv">
        <title>Genomics, evolutionary history and diagnostics of the Alternaria alternata species group including apple and Asian pear pathotypes.</title>
        <authorList>
            <person name="Armitage A.D."/>
            <person name="Cockerton H.M."/>
            <person name="Sreenivasaprasad S."/>
            <person name="Woodhall J.W."/>
            <person name="Lane C.R."/>
            <person name="Harrison R.J."/>
            <person name="Clarkson J.P."/>
        </authorList>
    </citation>
    <scope>NUCLEOTIDE SEQUENCE [LARGE SCALE GENOMIC DNA]</scope>
    <source>
        <strain evidence="6">FERA 1082</strain>
        <strain evidence="3">FERA 1164</strain>
        <strain evidence="5">FERA 635</strain>
    </source>
</reference>
<dbReference type="Pfam" id="PF06687">
    <property type="entry name" value="SUR7"/>
    <property type="match status" value="1"/>
</dbReference>
<evidence type="ECO:0000313" key="5">
    <source>
        <dbReference type="EMBL" id="RYN82596.1"/>
    </source>
</evidence>
<feature type="chain" id="PRO_5044607901" description="Integral membrane protein" evidence="2">
    <location>
        <begin position="31"/>
        <end position="265"/>
    </location>
</feature>
<protein>
    <recommendedName>
        <fullName evidence="8">Integral membrane protein</fullName>
    </recommendedName>
</protein>
<sequence length="265" mass="28945">MGKIKRVSCIATPMLLTVVSLVCFLVVALAQISPSGHSTPLERDFYFFKADTSRITLRPQSLLDGLPDSVFGIEVPDALQSAAESGPLKDFYVVGLFSYCEGETDTETGRETVTHCSAWKLPFYFDPVAVWQLENTSVQEILGEPFAKGMKMYRKTVEWTHYALVVVLALTVLECVVGLLAIRSRGYSLCATVVSFAQTMLAIAAAAVATITYVTLTGVFETVLRPYNIEASLGVRLFSILWLAVACSIASSFFWPLSACFCSGK</sequence>
<dbReference type="PANTHER" id="PTHR28019">
    <property type="entry name" value="CELL MEMBRANE PROTEIN YLR413W-RELATED"/>
    <property type="match status" value="1"/>
</dbReference>
<evidence type="ECO:0000256" key="2">
    <source>
        <dbReference type="SAM" id="SignalP"/>
    </source>
</evidence>
<name>A0A4Q4LXL5_9PLEO</name>
<dbReference type="Proteomes" id="UP000293195">
    <property type="component" value="Unassembled WGS sequence"/>
</dbReference>
<accession>A0A4Q4LXL5</accession>